<dbReference type="OrthoDB" id="277040at2"/>
<name>A0A0M6ZB11_9HYPH</name>
<evidence type="ECO:0000256" key="1">
    <source>
        <dbReference type="SAM" id="MobiDB-lite"/>
    </source>
</evidence>
<reference evidence="4" key="1">
    <citation type="submission" date="2015-07" db="EMBL/GenBank/DDBJ databases">
        <authorList>
            <person name="Rodrigo-Torres Lidia"/>
            <person name="Arahal R.David."/>
        </authorList>
    </citation>
    <scope>NUCLEOTIDE SEQUENCE [LARGE SCALE GENOMIC DNA]</scope>
    <source>
        <strain evidence="4">CECT 5096</strain>
    </source>
</reference>
<evidence type="ECO:0000256" key="2">
    <source>
        <dbReference type="SAM" id="Phobius"/>
    </source>
</evidence>
<sequence length="611" mass="68044">MTFRFSPTSEPGTPLSSLAAYSVLLVLTVLISAFGTGRASADWINLTGAETSPNIAEIIVREDRVHVVLQLFVDDLESMEELLSDDALSEKGVEPPPMDERMERFSQEKFQVIVDGTTNLTAQLRFSEPRLRKDRSSPVSGIVHPLTRQSAPEPPDDKRILHAELDYFFDRKPKTLTFIPPLDENGRASLDMGFIVYHESVPVIDFRYLTGPVKLNLNWEDPWFSAFDNPNLKRHHRWPIMSFLYVEPREVRHEVVVRLRDLEDWTDLKVARKTPITVEKRSGILNAVNRFFAEKNPVIIDGSPASATSVGSDFLDLSLTGIQVIDDDRNLDPATAVLGVTLSYPVERMPEEVTTIWELFSDRIERVPVTSIDPVGPFPSEVGITEPAHSWTNHLLRYEDPRVEAVPVSDERALKLPLLTIVLAVFALNAVAFAIKARRWARAIGVATAIILVAGAASTTKWAIATLPNPFASLPGNMEASNAVQAVFENASAAFYEVDDNRLETELSKFVDPGLAPIVSTELERANRIALEGGTTARAGNIGEVTISEIRPLDAGRGFSAVAEWSAEAIGQHWGRLHLRDVNYRARIDMIEDDRVWRLAGLTDLDMKIEQ</sequence>
<proteinExistence type="predicted"/>
<organism evidence="3 4">
    <name type="scientific">Roseibium album</name>
    <dbReference type="NCBI Taxonomy" id="311410"/>
    <lineage>
        <taxon>Bacteria</taxon>
        <taxon>Pseudomonadati</taxon>
        <taxon>Pseudomonadota</taxon>
        <taxon>Alphaproteobacteria</taxon>
        <taxon>Hyphomicrobiales</taxon>
        <taxon>Stappiaceae</taxon>
        <taxon>Roseibium</taxon>
    </lineage>
</organism>
<dbReference type="AlphaFoldDB" id="A0A0M6ZB11"/>
<feature type="transmembrane region" description="Helical" evidence="2">
    <location>
        <begin position="416"/>
        <end position="435"/>
    </location>
</feature>
<dbReference type="RefSeq" id="WP_144436046.1">
    <property type="nucleotide sequence ID" value="NZ_CXWA01000004.1"/>
</dbReference>
<dbReference type="EMBL" id="CXWC01000013">
    <property type="protein sequence ID" value="CTQ77183.1"/>
    <property type="molecule type" value="Genomic_DNA"/>
</dbReference>
<accession>A0A0M6ZB11</accession>
<dbReference type="GeneID" id="97672309"/>
<evidence type="ECO:0000313" key="4">
    <source>
        <dbReference type="Proteomes" id="UP000049983"/>
    </source>
</evidence>
<protein>
    <submittedName>
        <fullName evidence="3">Uncharacterized protein</fullName>
    </submittedName>
</protein>
<evidence type="ECO:0000313" key="3">
    <source>
        <dbReference type="EMBL" id="CTQ77183.1"/>
    </source>
</evidence>
<keyword evidence="2" id="KW-1133">Transmembrane helix</keyword>
<keyword evidence="4" id="KW-1185">Reference proteome</keyword>
<gene>
    <name evidence="3" type="ORF">LA5096_05040</name>
</gene>
<dbReference type="Proteomes" id="UP000049983">
    <property type="component" value="Unassembled WGS sequence"/>
</dbReference>
<feature type="transmembrane region" description="Helical" evidence="2">
    <location>
        <begin position="442"/>
        <end position="464"/>
    </location>
</feature>
<keyword evidence="2" id="KW-0472">Membrane</keyword>
<keyword evidence="2" id="KW-0812">Transmembrane</keyword>
<feature type="region of interest" description="Disordered" evidence="1">
    <location>
        <begin position="135"/>
        <end position="155"/>
    </location>
</feature>